<reference evidence="2 3" key="1">
    <citation type="journal article" date="2020" name="Microorganisms">
        <title>Osmotic Adaptation and Compatible Solute Biosynthesis of Phototrophic Bacteria as Revealed from Genome Analyses.</title>
        <authorList>
            <person name="Imhoff J.F."/>
            <person name="Rahn T."/>
            <person name="Kunzel S."/>
            <person name="Keller A."/>
            <person name="Neulinger S.C."/>
        </authorList>
    </citation>
    <scope>NUCLEOTIDE SEQUENCE [LARGE SCALE GENOMIC DNA]</scope>
    <source>
        <strain evidence="2 3">DSM 21303</strain>
    </source>
</reference>
<comment type="caution">
    <text evidence="2">The sequence shown here is derived from an EMBL/GenBank/DDBJ whole genome shotgun (WGS) entry which is preliminary data.</text>
</comment>
<dbReference type="PANTHER" id="PTHR37528">
    <property type="entry name" value="UPF0149 PROTEIN YGFB"/>
    <property type="match status" value="1"/>
</dbReference>
<dbReference type="RefSeq" id="WP_200386238.1">
    <property type="nucleotide sequence ID" value="NZ_NRSD01000001.1"/>
</dbReference>
<evidence type="ECO:0008006" key="4">
    <source>
        <dbReference type="Google" id="ProtNLM"/>
    </source>
</evidence>
<dbReference type="PANTHER" id="PTHR37528:SF1">
    <property type="entry name" value="UPF0149 PROTEIN YGFB"/>
    <property type="match status" value="1"/>
</dbReference>
<dbReference type="Proteomes" id="UP001138802">
    <property type="component" value="Unassembled WGS sequence"/>
</dbReference>
<sequence length="183" mass="20392">MTRIDPERFARALSESELCPTPSEAHGILCALFCGGDLEPEVTWTGLLIARVPDRDLLAAEKQATLAEVAREVRAAFEEPDLGLTLYTVGEDRPLAERASALYDWTRGFLFGWALLEEKGTTTSPVIREVLHDFAEITRMDLDQLIEDEQHEEALTEVTEFIRVAAMLIHQEQVAVNTDASPP</sequence>
<dbReference type="Pfam" id="PF03695">
    <property type="entry name" value="UPF0149"/>
    <property type="match status" value="1"/>
</dbReference>
<proteinExistence type="inferred from homology"/>
<dbReference type="InterPro" id="IPR011978">
    <property type="entry name" value="YgfB-like"/>
</dbReference>
<dbReference type="Gene3D" id="1.20.120.740">
    <property type="entry name" value="YgfB uncharacterised protein family UPF0149, PF03695"/>
    <property type="match status" value="1"/>
</dbReference>
<gene>
    <name evidence="2" type="ORF">CKO25_02165</name>
</gene>
<dbReference type="GO" id="GO:0005829">
    <property type="term" value="C:cytosol"/>
    <property type="evidence" value="ECO:0007669"/>
    <property type="project" value="TreeGrafter"/>
</dbReference>
<evidence type="ECO:0000313" key="3">
    <source>
        <dbReference type="Proteomes" id="UP001138802"/>
    </source>
</evidence>
<dbReference type="EMBL" id="NRSD01000001">
    <property type="protein sequence ID" value="MBK1643479.1"/>
    <property type="molecule type" value="Genomic_DNA"/>
</dbReference>
<keyword evidence="3" id="KW-1185">Reference proteome</keyword>
<accession>A0A9X0WFS0</accession>
<evidence type="ECO:0000313" key="2">
    <source>
        <dbReference type="EMBL" id="MBK1643479.1"/>
    </source>
</evidence>
<protein>
    <recommendedName>
        <fullName evidence="4">YecA family protein</fullName>
    </recommendedName>
</protein>
<dbReference type="InterPro" id="IPR036255">
    <property type="entry name" value="YgfB-like_sf"/>
</dbReference>
<comment type="similarity">
    <text evidence="1">Belongs to the UPF0149 family.</text>
</comment>
<dbReference type="SUPFAM" id="SSF101327">
    <property type="entry name" value="YgfB-like"/>
    <property type="match status" value="1"/>
</dbReference>
<evidence type="ECO:0000256" key="1">
    <source>
        <dbReference type="ARBA" id="ARBA00038308"/>
    </source>
</evidence>
<organism evidence="2 3">
    <name type="scientific">Thiocapsa imhoffii</name>
    <dbReference type="NCBI Taxonomy" id="382777"/>
    <lineage>
        <taxon>Bacteria</taxon>
        <taxon>Pseudomonadati</taxon>
        <taxon>Pseudomonadota</taxon>
        <taxon>Gammaproteobacteria</taxon>
        <taxon>Chromatiales</taxon>
        <taxon>Chromatiaceae</taxon>
        <taxon>Thiocapsa</taxon>
    </lineage>
</organism>
<name>A0A9X0WFS0_9GAMM</name>
<dbReference type="AlphaFoldDB" id="A0A9X0WFS0"/>